<reference evidence="3" key="1">
    <citation type="submission" date="2013-09" db="EMBL/GenBank/DDBJ databases">
        <title>Corchorus olitorius genome sequencing.</title>
        <authorList>
            <person name="Alam M."/>
            <person name="Haque M.S."/>
            <person name="Islam M.S."/>
            <person name="Emdad E.M."/>
            <person name="Islam M.M."/>
            <person name="Ahmed B."/>
            <person name="Halim A."/>
            <person name="Hossen Q.M.M."/>
            <person name="Hossain M.Z."/>
            <person name="Ahmed R."/>
            <person name="Khan M.M."/>
            <person name="Islam R."/>
            <person name="Rashid M.M."/>
            <person name="Khan S.A."/>
            <person name="Rahman M.S."/>
            <person name="Alam M."/>
            <person name="Yahiya A.S."/>
            <person name="Khan M.S."/>
            <person name="Azam M.S."/>
            <person name="Haque T."/>
            <person name="Lashkar M.Z.H."/>
            <person name="Akhand A.I."/>
            <person name="Morshed G."/>
            <person name="Roy S."/>
            <person name="Uddin K.S."/>
            <person name="Rabeya T."/>
            <person name="Hossain A.S."/>
            <person name="Chowdhury A."/>
            <person name="Snigdha A.R."/>
            <person name="Mortoza M.S."/>
            <person name="Matin S.A."/>
            <person name="Hoque S.M.E."/>
            <person name="Islam M.K."/>
            <person name="Roy D.K."/>
            <person name="Haider R."/>
            <person name="Moosa M.M."/>
            <person name="Elias S.M."/>
            <person name="Hasan A.M."/>
            <person name="Jahan S."/>
            <person name="Shafiuddin M."/>
            <person name="Mahmood N."/>
            <person name="Shommy N.S."/>
        </authorList>
    </citation>
    <scope>NUCLEOTIDE SEQUENCE [LARGE SCALE GENOMIC DNA]</scope>
    <source>
        <strain evidence="3">cv. O-4</strain>
    </source>
</reference>
<evidence type="ECO:0000313" key="3">
    <source>
        <dbReference type="Proteomes" id="UP000187203"/>
    </source>
</evidence>
<dbReference type="InterPro" id="IPR056924">
    <property type="entry name" value="SH3_Tf2-1"/>
</dbReference>
<sequence>MVNRKCLKLSARLFGPYKVMQKIRNVAYKLKLPAWARYHLVFHVSQLMKHVGAATTQSQLPIVDDHGIIAKEPMAILDMRINN</sequence>
<dbReference type="PANTHER" id="PTHR46148:SF52">
    <property type="entry name" value="OS04G0603800 PROTEIN"/>
    <property type="match status" value="1"/>
</dbReference>
<gene>
    <name evidence="2" type="ORF">COLO4_07568</name>
</gene>
<dbReference type="Proteomes" id="UP000187203">
    <property type="component" value="Unassembled WGS sequence"/>
</dbReference>
<evidence type="ECO:0000259" key="1">
    <source>
        <dbReference type="Pfam" id="PF24626"/>
    </source>
</evidence>
<name>A0A1R3KJ98_9ROSI</name>
<organism evidence="2 3">
    <name type="scientific">Corchorus olitorius</name>
    <dbReference type="NCBI Taxonomy" id="93759"/>
    <lineage>
        <taxon>Eukaryota</taxon>
        <taxon>Viridiplantae</taxon>
        <taxon>Streptophyta</taxon>
        <taxon>Embryophyta</taxon>
        <taxon>Tracheophyta</taxon>
        <taxon>Spermatophyta</taxon>
        <taxon>Magnoliopsida</taxon>
        <taxon>eudicotyledons</taxon>
        <taxon>Gunneridae</taxon>
        <taxon>Pentapetalae</taxon>
        <taxon>rosids</taxon>
        <taxon>malvids</taxon>
        <taxon>Malvales</taxon>
        <taxon>Malvaceae</taxon>
        <taxon>Grewioideae</taxon>
        <taxon>Apeibeae</taxon>
        <taxon>Corchorus</taxon>
    </lineage>
</organism>
<protein>
    <submittedName>
        <fullName evidence="2">Retrotransposon protein</fullName>
    </submittedName>
</protein>
<feature type="domain" description="Tf2-1-like SH3-like" evidence="1">
    <location>
        <begin position="3"/>
        <end position="50"/>
    </location>
</feature>
<accession>A0A1R3KJ98</accession>
<comment type="caution">
    <text evidence="2">The sequence shown here is derived from an EMBL/GenBank/DDBJ whole genome shotgun (WGS) entry which is preliminary data.</text>
</comment>
<dbReference type="Pfam" id="PF24626">
    <property type="entry name" value="SH3_Tf2-1"/>
    <property type="match status" value="1"/>
</dbReference>
<dbReference type="OrthoDB" id="5554229at2759"/>
<keyword evidence="3" id="KW-1185">Reference proteome</keyword>
<evidence type="ECO:0000313" key="2">
    <source>
        <dbReference type="EMBL" id="OMP07173.1"/>
    </source>
</evidence>
<dbReference type="AlphaFoldDB" id="A0A1R3KJ98"/>
<dbReference type="PANTHER" id="PTHR46148">
    <property type="entry name" value="CHROMO DOMAIN-CONTAINING PROTEIN"/>
    <property type="match status" value="1"/>
</dbReference>
<dbReference type="EMBL" id="AWUE01013374">
    <property type="protein sequence ID" value="OMP07173.1"/>
    <property type="molecule type" value="Genomic_DNA"/>
</dbReference>
<proteinExistence type="predicted"/>